<dbReference type="OMA" id="RIFDNEY"/>
<feature type="transmembrane region" description="Helical" evidence="10">
    <location>
        <begin position="661"/>
        <end position="682"/>
    </location>
</feature>
<reference evidence="12 13" key="1">
    <citation type="journal article" date="2011" name="Genome Res.">
        <title>Phylogeny-wide analysis of social amoeba genomes highlights ancient origins for complex intercellular communication.</title>
        <authorList>
            <person name="Heidel A.J."/>
            <person name="Lawal H.M."/>
            <person name="Felder M."/>
            <person name="Schilde C."/>
            <person name="Helps N.R."/>
            <person name="Tunggal B."/>
            <person name="Rivero F."/>
            <person name="John U."/>
            <person name="Schleicher M."/>
            <person name="Eichinger L."/>
            <person name="Platzer M."/>
            <person name="Noegel A.A."/>
            <person name="Schaap P."/>
            <person name="Gloeckner G."/>
        </authorList>
    </citation>
    <scope>NUCLEOTIDE SEQUENCE [LARGE SCALE GENOMIC DNA]</scope>
    <source>
        <strain evidence="13">ATCC 26659 / Pp 5 / PN500</strain>
    </source>
</reference>
<evidence type="ECO:0000256" key="4">
    <source>
        <dbReference type="ARBA" id="ARBA00022801"/>
    </source>
</evidence>
<dbReference type="InterPro" id="IPR001577">
    <property type="entry name" value="Peptidase_M8"/>
</dbReference>
<comment type="similarity">
    <text evidence="1">Belongs to the peptidase M8 family.</text>
</comment>
<dbReference type="SUPFAM" id="SSF81296">
    <property type="entry name" value="E set domains"/>
    <property type="match status" value="1"/>
</dbReference>
<evidence type="ECO:0000256" key="3">
    <source>
        <dbReference type="ARBA" id="ARBA00022723"/>
    </source>
</evidence>
<evidence type="ECO:0000313" key="12">
    <source>
        <dbReference type="EMBL" id="EFA81873.1"/>
    </source>
</evidence>
<keyword evidence="2" id="KW-0645">Protease</keyword>
<gene>
    <name evidence="12" type="ORF">PPL_05105</name>
</gene>
<dbReference type="Gene3D" id="3.90.132.10">
    <property type="entry name" value="Leishmanolysin , domain 2"/>
    <property type="match status" value="1"/>
</dbReference>
<dbReference type="InterPro" id="IPR013783">
    <property type="entry name" value="Ig-like_fold"/>
</dbReference>
<dbReference type="PANTHER" id="PTHR10942">
    <property type="entry name" value="LEISHMANOLYSIN-LIKE PEPTIDASE"/>
    <property type="match status" value="1"/>
</dbReference>
<dbReference type="CDD" id="cd00603">
    <property type="entry name" value="IPT_PCSR"/>
    <property type="match status" value="1"/>
</dbReference>
<evidence type="ECO:0000259" key="11">
    <source>
        <dbReference type="Pfam" id="PF01833"/>
    </source>
</evidence>
<feature type="compositionally biased region" description="Low complexity" evidence="9">
    <location>
        <begin position="697"/>
        <end position="713"/>
    </location>
</feature>
<feature type="region of interest" description="Disordered" evidence="9">
    <location>
        <begin position="693"/>
        <end position="713"/>
    </location>
</feature>
<keyword evidence="10" id="KW-1133">Transmembrane helix</keyword>
<dbReference type="Proteomes" id="UP000001396">
    <property type="component" value="Unassembled WGS sequence"/>
</dbReference>
<dbReference type="RefSeq" id="XP_020433990.1">
    <property type="nucleotide sequence ID" value="XM_020576001.1"/>
</dbReference>
<keyword evidence="5 8" id="KW-0862">Zinc</keyword>
<keyword evidence="10" id="KW-0472">Membrane</keyword>
<sequence>MNELIDLTKTIKLQLFIHYQYINILYTILFYVSILGFVVKDRRIKRNNNNIDGNSYSSENNNNNENNFKSIRIKLFTDNLLLDNDSENSCKNIGDRIKVAGTDYTCVENDILSDAKRLHLTNILESSISVLQNALRVDSLQYPIRYAGQCFDCPIPTNPQLQYSGVDADLLLLITARPILQKNVLAFGMICEHLDDYRPFIGQLNFNPGSIETTEAAIPSQIGLVLHEMTHVLGFGNDTMHRLNMTEKFVKTTGVNGHGVEATRVNTPRVTSFVRHHFGCNDLGGAELEDGGDLGTAMSHWERRIFNNEYMTGQTSTNPVLSGLTLAFFEDTGFYRVNYSFAEPLIWGYKLGCNFVNQPCNRWKSDKMFCKFSFAPQCTYDRMAIGLCNSRATDNIPVRFNYLQNGFAGDELSDYCPYVEGVHDQDRSHYCTSPSSSNSFFYAGGKHGLSSRCFDSTLLSNAYNGGSTYSNSNNNNNNKGEGINRPVCYETACLNEDRLKIKVGSYWYDCPYGGEISNIEGFYGSLKCPSGVDVCVQAPDAVLDWPEFLSVEPTEGEPGDIVTIRGENFNDNTIPMMVFNCEDVTLINSTMIIARIANYSYFSQNGNFNYHPTVSKKINIALKDSVSGKNAMGIQSFQLKIFNDYEENKLITVGFWFYTHWYIPVLVGVVMLVAIIFLVYGIKKRQKQLLEKKSHLNSESNSNSRNNHNQMEI</sequence>
<dbReference type="InterPro" id="IPR002909">
    <property type="entry name" value="IPT_dom"/>
</dbReference>
<dbReference type="Gene3D" id="2.60.40.10">
    <property type="entry name" value="Immunoglobulins"/>
    <property type="match status" value="1"/>
</dbReference>
<dbReference type="STRING" id="670386.D3B9G1"/>
<dbReference type="InterPro" id="IPR014756">
    <property type="entry name" value="Ig_E-set"/>
</dbReference>
<feature type="domain" description="IPT/TIG" evidence="11">
    <location>
        <begin position="546"/>
        <end position="608"/>
    </location>
</feature>
<dbReference type="GO" id="GO:0016020">
    <property type="term" value="C:membrane"/>
    <property type="evidence" value="ECO:0007669"/>
    <property type="project" value="InterPro"/>
</dbReference>
<dbReference type="Pfam" id="PF01833">
    <property type="entry name" value="TIG"/>
    <property type="match status" value="1"/>
</dbReference>
<dbReference type="GO" id="GO:0004222">
    <property type="term" value="F:metalloendopeptidase activity"/>
    <property type="evidence" value="ECO:0007669"/>
    <property type="project" value="InterPro"/>
</dbReference>
<dbReference type="FunFam" id="3.90.132.10:FF:000001">
    <property type="entry name" value="leishmanolysin-like peptidase isoform X2"/>
    <property type="match status" value="1"/>
</dbReference>
<feature type="transmembrane region" description="Helical" evidence="10">
    <location>
        <begin position="21"/>
        <end position="39"/>
    </location>
</feature>
<evidence type="ECO:0000256" key="8">
    <source>
        <dbReference type="PIRSR" id="PIRSR601577-2"/>
    </source>
</evidence>
<evidence type="ECO:0000256" key="1">
    <source>
        <dbReference type="ARBA" id="ARBA00005860"/>
    </source>
</evidence>
<dbReference type="SUPFAM" id="SSF55486">
    <property type="entry name" value="Metalloproteases ('zincins'), catalytic domain"/>
    <property type="match status" value="1"/>
</dbReference>
<dbReference type="InParanoid" id="D3B9G1"/>
<feature type="binding site" evidence="8">
    <location>
        <position position="227"/>
    </location>
    <ligand>
        <name>Zn(2+)</name>
        <dbReference type="ChEBI" id="CHEBI:29105"/>
        <note>catalytic</note>
    </ligand>
</feature>
<dbReference type="Gene3D" id="2.30.34.10">
    <property type="entry name" value="Leishmanolysin domain 4"/>
    <property type="match status" value="1"/>
</dbReference>
<keyword evidence="10" id="KW-0812">Transmembrane</keyword>
<evidence type="ECO:0000256" key="5">
    <source>
        <dbReference type="ARBA" id="ARBA00022833"/>
    </source>
</evidence>
<dbReference type="FunCoup" id="D3B9G1">
    <property type="interactions" value="62"/>
</dbReference>
<dbReference type="GO" id="GO:0007155">
    <property type="term" value="P:cell adhesion"/>
    <property type="evidence" value="ECO:0007669"/>
    <property type="project" value="InterPro"/>
</dbReference>
<comment type="cofactor">
    <cofactor evidence="8">
        <name>Zn(2+)</name>
        <dbReference type="ChEBI" id="CHEBI:29105"/>
    </cofactor>
    <text evidence="8">Binds 1 zinc ion per subunit.</text>
</comment>
<protein>
    <recommendedName>
        <fullName evidence="11">IPT/TIG domain-containing protein</fullName>
    </recommendedName>
</protein>
<dbReference type="Gene3D" id="2.10.55.10">
    <property type="entry name" value="Leishmanolysin domain 3"/>
    <property type="match status" value="1"/>
</dbReference>
<evidence type="ECO:0000256" key="6">
    <source>
        <dbReference type="ARBA" id="ARBA00023049"/>
    </source>
</evidence>
<keyword evidence="6 8" id="KW-0482">Metalloprotease</keyword>
<dbReference type="GeneID" id="31360591"/>
<evidence type="ECO:0000256" key="2">
    <source>
        <dbReference type="ARBA" id="ARBA00022670"/>
    </source>
</evidence>
<dbReference type="Gene3D" id="3.10.170.20">
    <property type="match status" value="1"/>
</dbReference>
<dbReference type="GO" id="GO:0005737">
    <property type="term" value="C:cytoplasm"/>
    <property type="evidence" value="ECO:0007669"/>
    <property type="project" value="TreeGrafter"/>
</dbReference>
<dbReference type="Pfam" id="PF01457">
    <property type="entry name" value="Peptidase_M8"/>
    <property type="match status" value="1"/>
</dbReference>
<feature type="binding site" evidence="8">
    <location>
        <position position="231"/>
    </location>
    <ligand>
        <name>Zn(2+)</name>
        <dbReference type="ChEBI" id="CHEBI:29105"/>
        <note>catalytic</note>
    </ligand>
</feature>
<feature type="active site" evidence="7">
    <location>
        <position position="228"/>
    </location>
</feature>
<dbReference type="PANTHER" id="PTHR10942:SF51">
    <property type="entry name" value="IPT_TIG DOMAIN-CONTAINING PROTEIN"/>
    <property type="match status" value="1"/>
</dbReference>
<organism evidence="12 13">
    <name type="scientific">Heterostelium pallidum (strain ATCC 26659 / Pp 5 / PN500)</name>
    <name type="common">Cellular slime mold</name>
    <name type="synonym">Polysphondylium pallidum</name>
    <dbReference type="NCBI Taxonomy" id="670386"/>
    <lineage>
        <taxon>Eukaryota</taxon>
        <taxon>Amoebozoa</taxon>
        <taxon>Evosea</taxon>
        <taxon>Eumycetozoa</taxon>
        <taxon>Dictyostelia</taxon>
        <taxon>Acytosteliales</taxon>
        <taxon>Acytosteliaceae</taxon>
        <taxon>Heterostelium</taxon>
    </lineage>
</organism>
<evidence type="ECO:0000256" key="10">
    <source>
        <dbReference type="SAM" id="Phobius"/>
    </source>
</evidence>
<keyword evidence="4" id="KW-0378">Hydrolase</keyword>
<keyword evidence="3 8" id="KW-0479">Metal-binding</keyword>
<keyword evidence="13" id="KW-1185">Reference proteome</keyword>
<feature type="binding site" evidence="8">
    <location>
        <position position="300"/>
    </location>
    <ligand>
        <name>Zn(2+)</name>
        <dbReference type="ChEBI" id="CHEBI:29105"/>
        <note>catalytic</note>
    </ligand>
</feature>
<evidence type="ECO:0000256" key="9">
    <source>
        <dbReference type="SAM" id="MobiDB-lite"/>
    </source>
</evidence>
<proteinExistence type="inferred from homology"/>
<dbReference type="EMBL" id="ADBJ01000022">
    <property type="protein sequence ID" value="EFA81873.1"/>
    <property type="molecule type" value="Genomic_DNA"/>
</dbReference>
<dbReference type="GO" id="GO:0046872">
    <property type="term" value="F:metal ion binding"/>
    <property type="evidence" value="ECO:0007669"/>
    <property type="project" value="UniProtKB-KW"/>
</dbReference>
<dbReference type="PRINTS" id="PR00782">
    <property type="entry name" value="LSHMANOLYSIN"/>
</dbReference>
<evidence type="ECO:0000256" key="7">
    <source>
        <dbReference type="PIRSR" id="PIRSR601577-1"/>
    </source>
</evidence>
<dbReference type="AlphaFoldDB" id="D3B9G1"/>
<name>D3B9G1_HETP5</name>
<evidence type="ECO:0000313" key="13">
    <source>
        <dbReference type="Proteomes" id="UP000001396"/>
    </source>
</evidence>
<accession>D3B9G1</accession>
<dbReference type="GO" id="GO:0006508">
    <property type="term" value="P:proteolysis"/>
    <property type="evidence" value="ECO:0007669"/>
    <property type="project" value="UniProtKB-KW"/>
</dbReference>
<comment type="caution">
    <text evidence="12">The sequence shown here is derived from an EMBL/GenBank/DDBJ whole genome shotgun (WGS) entry which is preliminary data.</text>
</comment>